<dbReference type="Proteomes" id="UP000000673">
    <property type="component" value="Unassembled WGS sequence"/>
</dbReference>
<evidence type="ECO:0000313" key="3">
    <source>
        <dbReference type="EnsemblMetazoa" id="ADAC007868-PA"/>
    </source>
</evidence>
<dbReference type="VEuPathDB" id="VectorBase:ADAR2_000921"/>
<proteinExistence type="predicted"/>
<reference evidence="2" key="3">
    <citation type="journal article" date="2013" name="Nucleic Acids Res.">
        <title>The genome of Anopheles darlingi, the main neotropical malaria vector.</title>
        <authorList>
            <person name="Marinotti O."/>
            <person name="Cerqueira G.C."/>
            <person name="de Almeida L.G."/>
            <person name="Ferro M.I."/>
            <person name="Loreto E.L."/>
            <person name="Zaha A."/>
            <person name="Teixeira S.M."/>
            <person name="Wespiser A.R."/>
            <person name="Almeida E Silva A."/>
            <person name="Schlindwein A.D."/>
            <person name="Pacheco A.C."/>
            <person name="Silva A.L."/>
            <person name="Graveley B.R."/>
            <person name="Walenz B.P."/>
            <person name="Lima Bde A."/>
            <person name="Ribeiro C.A."/>
            <person name="Nunes-Silva C.G."/>
            <person name="de Carvalho C.R."/>
            <person name="Soares C.M."/>
            <person name="de Menezes C.B."/>
            <person name="Matiolli C."/>
            <person name="Caffrey D."/>
            <person name="Araujo D.A."/>
            <person name="de Oliveira D.M."/>
            <person name="Golenbock D."/>
            <person name="Grisard E.C."/>
            <person name="Fantinatti-Garboggini F."/>
            <person name="de Carvalho F.M."/>
            <person name="Barcellos F.G."/>
            <person name="Prosdocimi F."/>
            <person name="May G."/>
            <person name="Azevedo Junior G.M."/>
            <person name="Guimaraes G.M."/>
            <person name="Goldman G.H."/>
            <person name="Padilha I.Q."/>
            <person name="Batista Jda S."/>
            <person name="Ferro J.A."/>
            <person name="Ribeiro J.M."/>
            <person name="Fietto J.L."/>
            <person name="Dabbas K.M."/>
            <person name="Cerdeira L."/>
            <person name="Agnez-Lima L.F."/>
            <person name="Brocchi M."/>
            <person name="de Carvalho M.O."/>
            <person name="Teixeira Mde M."/>
            <person name="Diniz Maia Mde M."/>
            <person name="Goldman M.H."/>
            <person name="Cruz Schneider M.P."/>
            <person name="Felipe M.S."/>
            <person name="Hungria M."/>
            <person name="Nicolas M.F."/>
            <person name="Pereira M."/>
            <person name="Montes M.A."/>
            <person name="Cantao M.E."/>
            <person name="Vincentz M."/>
            <person name="Rafael M.S."/>
            <person name="Silverman N."/>
            <person name="Stoco P.H."/>
            <person name="Souza R.C."/>
            <person name="Vicentini R."/>
            <person name="Gazzinelli R.T."/>
            <person name="Neves Rde O."/>
            <person name="Silva R."/>
            <person name="Astolfi-Filho S."/>
            <person name="Maciel T.E."/>
            <person name="Urmenyi T.P."/>
            <person name="Tadei W.P."/>
            <person name="Camargo E.P."/>
            <person name="de Vasconcelos A.T."/>
        </authorList>
    </citation>
    <scope>NUCLEOTIDE SEQUENCE</scope>
</reference>
<keyword evidence="4" id="KW-1185">Reference proteome</keyword>
<protein>
    <submittedName>
        <fullName evidence="2 3">Uncharacterized protein</fullName>
    </submittedName>
</protein>
<sequence length="181" mass="20032">MASDTGSSVGCSMTDMWPLLQPFHLATQDMTQRLKYDFNYEEEENDGLGYTNVTPSSLFERTSSSSSNTSTIPDTNFSQTAGEKRCPVLLDGSYMYTDETQPTGTIPPAKKARTTKPPAAVPDLEATCGELLAQMMRASKLAPKEKFAFTSFVQRCFYLFDEGSLDVHGKLPLKMRSKRPA</sequence>
<name>W5J7S3_ANODA</name>
<feature type="region of interest" description="Disordered" evidence="1">
    <location>
        <begin position="47"/>
        <end position="78"/>
    </location>
</feature>
<evidence type="ECO:0000313" key="4">
    <source>
        <dbReference type="Proteomes" id="UP000000673"/>
    </source>
</evidence>
<organism evidence="2">
    <name type="scientific">Anopheles darlingi</name>
    <name type="common">Mosquito</name>
    <dbReference type="NCBI Taxonomy" id="43151"/>
    <lineage>
        <taxon>Eukaryota</taxon>
        <taxon>Metazoa</taxon>
        <taxon>Ecdysozoa</taxon>
        <taxon>Arthropoda</taxon>
        <taxon>Hexapoda</taxon>
        <taxon>Insecta</taxon>
        <taxon>Pterygota</taxon>
        <taxon>Neoptera</taxon>
        <taxon>Endopterygota</taxon>
        <taxon>Diptera</taxon>
        <taxon>Nematocera</taxon>
        <taxon>Culicoidea</taxon>
        <taxon>Culicidae</taxon>
        <taxon>Anophelinae</taxon>
        <taxon>Anopheles</taxon>
    </lineage>
</organism>
<reference evidence="2 4" key="1">
    <citation type="journal article" date="2010" name="BMC Genomics">
        <title>Combination of measures distinguishes pre-miRNAs from other stem-loops in the genome of the newly sequenced Anopheles darlingi.</title>
        <authorList>
            <person name="Mendes N.D."/>
            <person name="Freitas A.T."/>
            <person name="Vasconcelos A.T."/>
            <person name="Sagot M.F."/>
        </authorList>
    </citation>
    <scope>NUCLEOTIDE SEQUENCE</scope>
</reference>
<reference evidence="2" key="2">
    <citation type="submission" date="2010-05" db="EMBL/GenBank/DDBJ databases">
        <authorList>
            <person name="Almeida L.G."/>
            <person name="Nicolas M.F."/>
            <person name="Souza R.C."/>
            <person name="Vasconcelos A.T.R."/>
        </authorList>
    </citation>
    <scope>NUCLEOTIDE SEQUENCE</scope>
</reference>
<dbReference type="AlphaFoldDB" id="W5J7S3"/>
<gene>
    <name evidence="2" type="ORF">AND_007868</name>
</gene>
<dbReference type="HOGENOM" id="CLU_1490218_0_0_1"/>
<dbReference type="EnsemblMetazoa" id="ADAC007868-RA">
    <property type="protein sequence ID" value="ADAC007868-PA"/>
    <property type="gene ID" value="ADAC007868"/>
</dbReference>
<reference evidence="3" key="4">
    <citation type="submission" date="2015-06" db="UniProtKB">
        <authorList>
            <consortium name="EnsemblMetazoa"/>
        </authorList>
    </citation>
    <scope>IDENTIFICATION</scope>
</reference>
<dbReference type="VEuPathDB" id="VectorBase:ADAC007868"/>
<evidence type="ECO:0000256" key="1">
    <source>
        <dbReference type="SAM" id="MobiDB-lite"/>
    </source>
</evidence>
<accession>W5J7S3</accession>
<dbReference type="EMBL" id="ADMH02001919">
    <property type="protein sequence ID" value="ETN60512.1"/>
    <property type="molecule type" value="Genomic_DNA"/>
</dbReference>
<evidence type="ECO:0000313" key="2">
    <source>
        <dbReference type="EMBL" id="ETN60512.1"/>
    </source>
</evidence>
<feature type="compositionally biased region" description="Low complexity" evidence="1">
    <location>
        <begin position="54"/>
        <end position="71"/>
    </location>
</feature>
<feature type="region of interest" description="Disordered" evidence="1">
    <location>
        <begin position="99"/>
        <end position="121"/>
    </location>
</feature>